<dbReference type="Pfam" id="PF03357">
    <property type="entry name" value="Snf7"/>
    <property type="match status" value="1"/>
</dbReference>
<evidence type="ECO:0000313" key="3">
    <source>
        <dbReference type="EMBL" id="PWN95560.1"/>
    </source>
</evidence>
<gene>
    <name evidence="3" type="ORF">FA09DRAFT_331886</name>
</gene>
<dbReference type="InterPro" id="IPR005024">
    <property type="entry name" value="Snf7_fam"/>
</dbReference>
<dbReference type="Gene3D" id="6.10.140.1230">
    <property type="match status" value="1"/>
</dbReference>
<keyword evidence="1" id="KW-0175">Coiled coil</keyword>
<dbReference type="GeneID" id="37270765"/>
<evidence type="ECO:0000256" key="1">
    <source>
        <dbReference type="SAM" id="Coils"/>
    </source>
</evidence>
<dbReference type="GO" id="GO:0007034">
    <property type="term" value="P:vacuolar transport"/>
    <property type="evidence" value="ECO:0007669"/>
    <property type="project" value="InterPro"/>
</dbReference>
<organism evidence="3 4">
    <name type="scientific">Tilletiopsis washingtonensis</name>
    <dbReference type="NCBI Taxonomy" id="58919"/>
    <lineage>
        <taxon>Eukaryota</taxon>
        <taxon>Fungi</taxon>
        <taxon>Dikarya</taxon>
        <taxon>Basidiomycota</taxon>
        <taxon>Ustilaginomycotina</taxon>
        <taxon>Exobasidiomycetes</taxon>
        <taxon>Entylomatales</taxon>
        <taxon>Entylomatales incertae sedis</taxon>
        <taxon>Tilletiopsis</taxon>
    </lineage>
</organism>
<dbReference type="RefSeq" id="XP_025595839.1">
    <property type="nucleotide sequence ID" value="XM_025743221.1"/>
</dbReference>
<accession>A0A316Z1A2</accession>
<protein>
    <submittedName>
        <fullName evidence="3">Snf7-domain-containing protein</fullName>
    </submittedName>
</protein>
<reference evidence="3 4" key="1">
    <citation type="journal article" date="2018" name="Mol. Biol. Evol.">
        <title>Broad Genomic Sampling Reveals a Smut Pathogenic Ancestry of the Fungal Clade Ustilaginomycotina.</title>
        <authorList>
            <person name="Kijpornyongpan T."/>
            <person name="Mondo S.J."/>
            <person name="Barry K."/>
            <person name="Sandor L."/>
            <person name="Lee J."/>
            <person name="Lipzen A."/>
            <person name="Pangilinan J."/>
            <person name="LaButti K."/>
            <person name="Hainaut M."/>
            <person name="Henrissat B."/>
            <person name="Grigoriev I.V."/>
            <person name="Spatafora J.W."/>
            <person name="Aime M.C."/>
        </authorList>
    </citation>
    <scope>NUCLEOTIDE SEQUENCE [LARGE SCALE GENOMIC DNA]</scope>
    <source>
        <strain evidence="3 4">MCA 4186</strain>
    </source>
</reference>
<dbReference type="PANTHER" id="PTHR10476">
    <property type="entry name" value="CHARGED MULTIVESICULAR BODY PROTEIN"/>
    <property type="match status" value="1"/>
</dbReference>
<proteinExistence type="predicted"/>
<dbReference type="AlphaFoldDB" id="A0A316Z1A2"/>
<dbReference type="OrthoDB" id="2329734at2759"/>
<feature type="coiled-coil region" evidence="1">
    <location>
        <begin position="28"/>
        <end position="55"/>
    </location>
</feature>
<keyword evidence="4" id="KW-1185">Reference proteome</keyword>
<feature type="region of interest" description="Disordered" evidence="2">
    <location>
        <begin position="184"/>
        <end position="224"/>
    </location>
</feature>
<dbReference type="STRING" id="58919.A0A316Z1A2"/>
<dbReference type="EMBL" id="KZ819303">
    <property type="protein sequence ID" value="PWN95560.1"/>
    <property type="molecule type" value="Genomic_DNA"/>
</dbReference>
<sequence>MQSVNRLLFGPTPEERIKTVQSQLRTEQRHLDREVRQLDAAAAKAKAEVKKLAKKGDVKSARILAREVVRSNKQKNRLTTSKAQLNSIGMQLQHQQAMFKVTGAMQKSTEIMKISNQLVKLPEISKVMREMGMEMTKAGIMEEMLEDTLDSGVLGEDEGLEEEADGEVDKVLFELTDGKLGQAASAGALPDLVGPEPVRAPQEEESEREDMERMQAALDGLLRG</sequence>
<evidence type="ECO:0000256" key="2">
    <source>
        <dbReference type="SAM" id="MobiDB-lite"/>
    </source>
</evidence>
<dbReference type="Proteomes" id="UP000245946">
    <property type="component" value="Unassembled WGS sequence"/>
</dbReference>
<name>A0A316Z1A2_9BASI</name>
<evidence type="ECO:0000313" key="4">
    <source>
        <dbReference type="Proteomes" id="UP000245946"/>
    </source>
</evidence>